<evidence type="ECO:0000256" key="5">
    <source>
        <dbReference type="ARBA" id="ARBA00013269"/>
    </source>
</evidence>
<dbReference type="RefSeq" id="WP_064339753.1">
    <property type="nucleotide sequence ID" value="NZ_CP014774.1"/>
</dbReference>
<keyword evidence="10 13" id="KW-0460">Magnesium</keyword>
<dbReference type="PANTHER" id="PTHR10192">
    <property type="entry name" value="MOLYBDOPTERIN BIOSYNTHESIS PROTEIN"/>
    <property type="match status" value="1"/>
</dbReference>
<dbReference type="Gene3D" id="2.40.340.10">
    <property type="entry name" value="MoeA, C-terminal, domain IV"/>
    <property type="match status" value="1"/>
</dbReference>
<dbReference type="InterPro" id="IPR036425">
    <property type="entry name" value="MoaB/Mog-like_dom_sf"/>
</dbReference>
<dbReference type="PANTHER" id="PTHR10192:SF5">
    <property type="entry name" value="GEPHYRIN"/>
    <property type="match status" value="1"/>
</dbReference>
<evidence type="ECO:0000256" key="2">
    <source>
        <dbReference type="ARBA" id="ARBA00002901"/>
    </source>
</evidence>
<dbReference type="SUPFAM" id="SSF53218">
    <property type="entry name" value="Molybdenum cofactor biosynthesis proteins"/>
    <property type="match status" value="1"/>
</dbReference>
<reference evidence="15 16" key="1">
    <citation type="journal article" date="2016" name="J. Clin. Microbiol.">
        <title>Detection and Whole-Genome Sequencing of Carbapenemase-Producing Aeromonas hydrophila Isolates from Routine Perirectal Surveillance Culture.</title>
        <authorList>
            <person name="Hughes H.Y."/>
            <person name="Conlan S.P."/>
            <person name="Lau A.F."/>
            <person name="Dekker J.P."/>
            <person name="Michelin A.V."/>
            <person name="Youn J.H."/>
            <person name="Henderson D.K."/>
            <person name="Frank K.M."/>
            <person name="Segre J.A."/>
            <person name="Palmore T.N."/>
        </authorList>
    </citation>
    <scope>NUCLEOTIDE SEQUENCE [LARGE SCALE GENOMIC DNA]</scope>
    <source>
        <strain evidence="15 16">AVNIH1</strain>
    </source>
</reference>
<evidence type="ECO:0000256" key="8">
    <source>
        <dbReference type="ARBA" id="ARBA00022679"/>
    </source>
</evidence>
<dbReference type="Pfam" id="PF03454">
    <property type="entry name" value="MoeA_C"/>
    <property type="match status" value="1"/>
</dbReference>
<dbReference type="InterPro" id="IPR005111">
    <property type="entry name" value="MoeA_C_domain_IV"/>
</dbReference>
<dbReference type="InterPro" id="IPR008284">
    <property type="entry name" value="MoCF_biosynth_CS"/>
</dbReference>
<dbReference type="Gene3D" id="2.170.190.11">
    <property type="entry name" value="Molybdopterin biosynthesis moea protein, domain 3"/>
    <property type="match status" value="1"/>
</dbReference>
<dbReference type="Pfam" id="PF00994">
    <property type="entry name" value="MoCF_biosynth"/>
    <property type="match status" value="1"/>
</dbReference>
<dbReference type="InterPro" id="IPR036135">
    <property type="entry name" value="MoeA_linker/N_sf"/>
</dbReference>
<dbReference type="FunFam" id="2.40.340.10:FF:000003">
    <property type="entry name" value="Molybdopterin molybdenumtransferase"/>
    <property type="match status" value="1"/>
</dbReference>
<proteinExistence type="inferred from homology"/>
<accession>A0AAC9FNA0</accession>
<evidence type="ECO:0000256" key="12">
    <source>
        <dbReference type="ARBA" id="ARBA00047317"/>
    </source>
</evidence>
<keyword evidence="11 13" id="KW-0501">Molybdenum cofactor biosynthesis</keyword>
<name>A0AAC9FNA0_AERVE</name>
<evidence type="ECO:0000256" key="7">
    <source>
        <dbReference type="ARBA" id="ARBA00022505"/>
    </source>
</evidence>
<dbReference type="GO" id="GO:0005829">
    <property type="term" value="C:cytosol"/>
    <property type="evidence" value="ECO:0007669"/>
    <property type="project" value="TreeGrafter"/>
</dbReference>
<dbReference type="Pfam" id="PF03453">
    <property type="entry name" value="MoeA_N"/>
    <property type="match status" value="1"/>
</dbReference>
<dbReference type="FunFam" id="2.170.190.11:FF:000001">
    <property type="entry name" value="Molybdopterin molybdenumtransferase"/>
    <property type="match status" value="1"/>
</dbReference>
<dbReference type="SMART" id="SM00852">
    <property type="entry name" value="MoCF_biosynth"/>
    <property type="match status" value="1"/>
</dbReference>
<evidence type="ECO:0000256" key="10">
    <source>
        <dbReference type="ARBA" id="ARBA00022842"/>
    </source>
</evidence>
<dbReference type="InterPro" id="IPR001453">
    <property type="entry name" value="MoaB/Mog_dom"/>
</dbReference>
<comment type="cofactor">
    <cofactor evidence="1 13">
        <name>Mg(2+)</name>
        <dbReference type="ChEBI" id="CHEBI:18420"/>
    </cofactor>
</comment>
<gene>
    <name evidence="15" type="ORF">WM43_19220</name>
</gene>
<dbReference type="NCBIfam" id="NF007960">
    <property type="entry name" value="PRK10680.1"/>
    <property type="match status" value="1"/>
</dbReference>
<evidence type="ECO:0000313" key="16">
    <source>
        <dbReference type="Proteomes" id="UP000076809"/>
    </source>
</evidence>
<dbReference type="AlphaFoldDB" id="A0AAC9FNA0"/>
<evidence type="ECO:0000256" key="9">
    <source>
        <dbReference type="ARBA" id="ARBA00022723"/>
    </source>
</evidence>
<evidence type="ECO:0000256" key="1">
    <source>
        <dbReference type="ARBA" id="ARBA00001946"/>
    </source>
</evidence>
<evidence type="ECO:0000256" key="4">
    <source>
        <dbReference type="ARBA" id="ARBA00010763"/>
    </source>
</evidence>
<dbReference type="SUPFAM" id="SSF63882">
    <property type="entry name" value="MoeA N-terminal region -like"/>
    <property type="match status" value="1"/>
</dbReference>
<dbReference type="NCBIfam" id="NF045515">
    <property type="entry name" value="Glp_gephyrin"/>
    <property type="match status" value="1"/>
</dbReference>
<evidence type="ECO:0000256" key="3">
    <source>
        <dbReference type="ARBA" id="ARBA00005046"/>
    </source>
</evidence>
<dbReference type="CDD" id="cd00887">
    <property type="entry name" value="MoeA"/>
    <property type="match status" value="1"/>
</dbReference>
<dbReference type="InterPro" id="IPR036688">
    <property type="entry name" value="MoeA_C_domain_IV_sf"/>
</dbReference>
<organism evidence="15 16">
    <name type="scientific">Aeromonas veronii</name>
    <dbReference type="NCBI Taxonomy" id="654"/>
    <lineage>
        <taxon>Bacteria</taxon>
        <taxon>Pseudomonadati</taxon>
        <taxon>Pseudomonadota</taxon>
        <taxon>Gammaproteobacteria</taxon>
        <taxon>Aeromonadales</taxon>
        <taxon>Aeromonadaceae</taxon>
        <taxon>Aeromonas</taxon>
    </lineage>
</organism>
<keyword evidence="9 13" id="KW-0479">Metal-binding</keyword>
<evidence type="ECO:0000259" key="14">
    <source>
        <dbReference type="SMART" id="SM00852"/>
    </source>
</evidence>
<dbReference type="EMBL" id="CP014774">
    <property type="protein sequence ID" value="ANB54626.1"/>
    <property type="molecule type" value="Genomic_DNA"/>
</dbReference>
<dbReference type="PROSITE" id="PS01079">
    <property type="entry name" value="MOCF_BIOSYNTHESIS_2"/>
    <property type="match status" value="1"/>
</dbReference>
<feature type="domain" description="MoaB/Mog" evidence="14">
    <location>
        <begin position="182"/>
        <end position="319"/>
    </location>
</feature>
<comment type="pathway">
    <text evidence="3 13">Cofactor biosynthesis; molybdopterin biosynthesis.</text>
</comment>
<dbReference type="Proteomes" id="UP000076809">
    <property type="component" value="Chromosome"/>
</dbReference>
<protein>
    <recommendedName>
        <fullName evidence="6 13">Molybdopterin molybdenumtransferase</fullName>
        <ecNumber evidence="5 13">2.10.1.1</ecNumber>
    </recommendedName>
</protein>
<sequence>MGFDTSGLLPLSDALQGMLEQLACCCDSEQQPLPEALGRVLASDIASPLAVPPFDNSAMDGYAVRLADLASGTPLIMAGKAFAGQPYQGEWPAGHCVRIMTGAPVPAGTDAVVMQEETQADGDRITFLAQPEPGKNIRRAGSDIGKGACVLPAGTRLTPREMPLLASLGIASVPVRRPLKVAIFSTGDELKPVGTPLAHGDIYDSNRYGVRAMLARLGCDCLDLGIIPDDPAQLRAAFIRADEEADVLITTGGVSVGEADFTKQLLDELGEIGFWKLAIKPGKPFAFGRLPRAWFFGLPGNPVSAMVTFDQLVQPALAKLAGKQFERPLQLQAIAAEPLKKSPGRLDFQRGIMSQGPNGLEVRSTGSQDSAVFSSLSRANCYIVLERERGRVAAGETVTVEPFGGLLL</sequence>
<comment type="function">
    <text evidence="2 13">Catalyzes the insertion of molybdate into adenylated molybdopterin with the concomitant release of AMP.</text>
</comment>
<dbReference type="Gene3D" id="3.40.980.10">
    <property type="entry name" value="MoaB/Mog-like domain"/>
    <property type="match status" value="1"/>
</dbReference>
<dbReference type="SUPFAM" id="SSF63867">
    <property type="entry name" value="MoeA C-terminal domain-like"/>
    <property type="match status" value="1"/>
</dbReference>
<dbReference type="NCBIfam" id="TIGR00177">
    <property type="entry name" value="molyb_syn"/>
    <property type="match status" value="1"/>
</dbReference>
<dbReference type="EC" id="2.10.1.1" evidence="5 13"/>
<dbReference type="GO" id="GO:0061599">
    <property type="term" value="F:molybdopterin molybdotransferase activity"/>
    <property type="evidence" value="ECO:0007669"/>
    <property type="project" value="UniProtKB-UniRule"/>
</dbReference>
<comment type="catalytic activity">
    <reaction evidence="12">
        <text>adenylyl-molybdopterin + molybdate = Mo-molybdopterin + AMP + H(+)</text>
        <dbReference type="Rhea" id="RHEA:35047"/>
        <dbReference type="ChEBI" id="CHEBI:15378"/>
        <dbReference type="ChEBI" id="CHEBI:36264"/>
        <dbReference type="ChEBI" id="CHEBI:62727"/>
        <dbReference type="ChEBI" id="CHEBI:71302"/>
        <dbReference type="ChEBI" id="CHEBI:456215"/>
        <dbReference type="EC" id="2.10.1.1"/>
    </reaction>
</comment>
<evidence type="ECO:0000313" key="15">
    <source>
        <dbReference type="EMBL" id="ANB54626.1"/>
    </source>
</evidence>
<dbReference type="GO" id="GO:0006777">
    <property type="term" value="P:Mo-molybdopterin cofactor biosynthetic process"/>
    <property type="evidence" value="ECO:0007669"/>
    <property type="project" value="UniProtKB-UniRule"/>
</dbReference>
<evidence type="ECO:0000256" key="13">
    <source>
        <dbReference type="RuleBase" id="RU365090"/>
    </source>
</evidence>
<dbReference type="InterPro" id="IPR005110">
    <property type="entry name" value="MoeA_linker/N"/>
</dbReference>
<comment type="similarity">
    <text evidence="4 13">Belongs to the MoeA family.</text>
</comment>
<keyword evidence="7 13" id="KW-0500">Molybdenum</keyword>
<keyword evidence="8 13" id="KW-0808">Transferase</keyword>
<dbReference type="Gene3D" id="3.90.105.10">
    <property type="entry name" value="Molybdopterin biosynthesis moea protein, domain 2"/>
    <property type="match status" value="1"/>
</dbReference>
<evidence type="ECO:0000256" key="6">
    <source>
        <dbReference type="ARBA" id="ARBA00021108"/>
    </source>
</evidence>
<dbReference type="GO" id="GO:0046872">
    <property type="term" value="F:metal ion binding"/>
    <property type="evidence" value="ECO:0007669"/>
    <property type="project" value="UniProtKB-UniRule"/>
</dbReference>
<dbReference type="InterPro" id="IPR038987">
    <property type="entry name" value="MoeA-like"/>
</dbReference>
<evidence type="ECO:0000256" key="11">
    <source>
        <dbReference type="ARBA" id="ARBA00023150"/>
    </source>
</evidence>
<dbReference type="FunFam" id="3.40.980.10:FF:000004">
    <property type="entry name" value="Molybdopterin molybdenumtransferase"/>
    <property type="match status" value="1"/>
</dbReference>